<accession>G5IGC8</accession>
<protein>
    <recommendedName>
        <fullName evidence="1">DUF2344 domain-containing protein</fullName>
    </recommendedName>
</protein>
<dbReference type="InterPro" id="IPR018768">
    <property type="entry name" value="DUF2344"/>
</dbReference>
<dbReference type="Pfam" id="PF10105">
    <property type="entry name" value="DUF2344"/>
    <property type="match status" value="1"/>
</dbReference>
<dbReference type="PATRIC" id="fig|742737.3.peg.2572"/>
<evidence type="ECO:0000313" key="2">
    <source>
        <dbReference type="EMBL" id="EHI59490.1"/>
    </source>
</evidence>
<evidence type="ECO:0000313" key="3">
    <source>
        <dbReference type="Proteomes" id="UP000005384"/>
    </source>
</evidence>
<organism evidence="2 3">
    <name type="scientific">Hungatella hathewayi WAL-18680</name>
    <dbReference type="NCBI Taxonomy" id="742737"/>
    <lineage>
        <taxon>Bacteria</taxon>
        <taxon>Bacillati</taxon>
        <taxon>Bacillota</taxon>
        <taxon>Clostridia</taxon>
        <taxon>Lachnospirales</taxon>
        <taxon>Lachnospiraceae</taxon>
        <taxon>Hungatella</taxon>
    </lineage>
</organism>
<gene>
    <name evidence="2" type="ORF">HMPREF9473_02556</name>
</gene>
<dbReference type="OrthoDB" id="9780488at2"/>
<dbReference type="RefSeq" id="WP_006780535.1">
    <property type="nucleotide sequence ID" value="NZ_CP040506.1"/>
</dbReference>
<dbReference type="EMBL" id="ADLN01000057">
    <property type="protein sequence ID" value="EHI59490.1"/>
    <property type="molecule type" value="Genomic_DNA"/>
</dbReference>
<sequence>MKVRIKFTKHGAMKFIGHLDIMRYFQKAMRRADVDIKYSEGFSPHQVMSFAAPLGVGLTSNGEYMDIEVNSMKDSKTMVHQLNEVMVEGIEVLSCRRLEDTAKNAMSMVAAADYTVRFRDRARPDDMDAFFEELISFYGRESIVITKKTKRGEREVDLKPLIYDLHREGDAIFLQLSTGSSDNIKPELVLEAFYSGKGQTFSELDIQIQREEVYGNTGDEEHRVLTPLEDFGEDIE</sequence>
<proteinExistence type="predicted"/>
<dbReference type="HOGENOM" id="CLU_083579_1_0_9"/>
<keyword evidence="3" id="KW-1185">Reference proteome</keyword>
<name>G5IGC8_9FIRM</name>
<feature type="domain" description="DUF2344" evidence="1">
    <location>
        <begin position="2"/>
        <end position="186"/>
    </location>
</feature>
<evidence type="ECO:0000259" key="1">
    <source>
        <dbReference type="Pfam" id="PF10105"/>
    </source>
</evidence>
<dbReference type="AlphaFoldDB" id="G5IGC8"/>
<comment type="caution">
    <text evidence="2">The sequence shown here is derived from an EMBL/GenBank/DDBJ whole genome shotgun (WGS) entry which is preliminary data.</text>
</comment>
<dbReference type="Proteomes" id="UP000005384">
    <property type="component" value="Unassembled WGS sequence"/>
</dbReference>
<dbReference type="NCBIfam" id="TIGR03936">
    <property type="entry name" value="sam_1_link_chp"/>
    <property type="match status" value="1"/>
</dbReference>
<reference evidence="2 3" key="1">
    <citation type="submission" date="2011-08" db="EMBL/GenBank/DDBJ databases">
        <title>The Genome Sequence of Clostridium hathewayi WAL-18680.</title>
        <authorList>
            <consortium name="The Broad Institute Genome Sequencing Platform"/>
            <person name="Earl A."/>
            <person name="Ward D."/>
            <person name="Feldgarden M."/>
            <person name="Gevers D."/>
            <person name="Finegold S.M."/>
            <person name="Summanen P.H."/>
            <person name="Molitoris D.R."/>
            <person name="Song M."/>
            <person name="Daigneault M."/>
            <person name="Allen-Vercoe E."/>
            <person name="Young S.K."/>
            <person name="Zeng Q."/>
            <person name="Gargeya S."/>
            <person name="Fitzgerald M."/>
            <person name="Haas B."/>
            <person name="Abouelleil A."/>
            <person name="Alvarado L."/>
            <person name="Arachchi H.M."/>
            <person name="Berlin A."/>
            <person name="Brown A."/>
            <person name="Chapman S.B."/>
            <person name="Chen Z."/>
            <person name="Dunbar C."/>
            <person name="Freedman E."/>
            <person name="Gearin G."/>
            <person name="Gellesch M."/>
            <person name="Goldberg J."/>
            <person name="Griggs A."/>
            <person name="Gujja S."/>
            <person name="Heiman D."/>
            <person name="Howarth C."/>
            <person name="Larson L."/>
            <person name="Lui A."/>
            <person name="MacDonald P.J.P."/>
            <person name="Montmayeur A."/>
            <person name="Murphy C."/>
            <person name="Neiman D."/>
            <person name="Pearson M."/>
            <person name="Priest M."/>
            <person name="Roberts A."/>
            <person name="Saif S."/>
            <person name="Shea T."/>
            <person name="Shenoy N."/>
            <person name="Sisk P."/>
            <person name="Stolte C."/>
            <person name="Sykes S."/>
            <person name="Wortman J."/>
            <person name="Nusbaum C."/>
            <person name="Birren B."/>
        </authorList>
    </citation>
    <scope>NUCLEOTIDE SEQUENCE [LARGE SCALE GENOMIC DNA]</scope>
    <source>
        <strain evidence="2 3">WAL-18680</strain>
    </source>
</reference>